<dbReference type="NCBIfam" id="TIGR03505">
    <property type="entry name" value="FimV_core"/>
    <property type="match status" value="1"/>
</dbReference>
<feature type="region of interest" description="Disordered" evidence="2">
    <location>
        <begin position="317"/>
        <end position="340"/>
    </location>
</feature>
<evidence type="ECO:0000256" key="1">
    <source>
        <dbReference type="SAM" id="Coils"/>
    </source>
</evidence>
<organism evidence="5 6">
    <name type="scientific">Luteibacter anthropi</name>
    <dbReference type="NCBI Taxonomy" id="564369"/>
    <lineage>
        <taxon>Bacteria</taxon>
        <taxon>Pseudomonadati</taxon>
        <taxon>Pseudomonadota</taxon>
        <taxon>Gammaproteobacteria</taxon>
        <taxon>Lysobacterales</taxon>
        <taxon>Rhodanobacteraceae</taxon>
        <taxon>Luteibacter</taxon>
    </lineage>
</organism>
<dbReference type="InterPro" id="IPR020011">
    <property type="entry name" value="FimV_C"/>
</dbReference>
<feature type="region of interest" description="Disordered" evidence="2">
    <location>
        <begin position="125"/>
        <end position="205"/>
    </location>
</feature>
<dbReference type="InterPro" id="IPR018392">
    <property type="entry name" value="LysM"/>
</dbReference>
<dbReference type="NCBIfam" id="TIGR03504">
    <property type="entry name" value="FimV_Cterm"/>
    <property type="match status" value="1"/>
</dbReference>
<gene>
    <name evidence="5" type="ORF">HBF25_11465</name>
</gene>
<feature type="region of interest" description="Disordered" evidence="2">
    <location>
        <begin position="685"/>
        <end position="812"/>
    </location>
</feature>
<dbReference type="RefSeq" id="WP_166948481.1">
    <property type="nucleotide sequence ID" value="NZ_JAARLZ010000005.1"/>
</dbReference>
<dbReference type="Gene3D" id="3.10.350.10">
    <property type="entry name" value="LysM domain"/>
    <property type="match status" value="1"/>
</dbReference>
<dbReference type="PANTHER" id="PTHR45725">
    <property type="entry name" value="FORMIN HOMOLOGY 2 FAMILY MEMBER"/>
    <property type="match status" value="1"/>
</dbReference>
<dbReference type="Gene3D" id="1.20.58.2200">
    <property type="match status" value="1"/>
</dbReference>
<feature type="domain" description="FimV N-terminal" evidence="4">
    <location>
        <begin position="24"/>
        <end position="129"/>
    </location>
</feature>
<feature type="compositionally biased region" description="Low complexity" evidence="2">
    <location>
        <begin position="166"/>
        <end position="198"/>
    </location>
</feature>
<dbReference type="InterPro" id="IPR036779">
    <property type="entry name" value="LysM_dom_sf"/>
</dbReference>
<dbReference type="Proteomes" id="UP000490980">
    <property type="component" value="Unassembled WGS sequence"/>
</dbReference>
<keyword evidence="6" id="KW-1185">Reference proteome</keyword>
<feature type="chain" id="PRO_5030994952" evidence="3">
    <location>
        <begin position="23"/>
        <end position="859"/>
    </location>
</feature>
<evidence type="ECO:0000256" key="3">
    <source>
        <dbReference type="SAM" id="SignalP"/>
    </source>
</evidence>
<evidence type="ECO:0000313" key="5">
    <source>
        <dbReference type="EMBL" id="NII07007.1"/>
    </source>
</evidence>
<feature type="coiled-coil region" evidence="1">
    <location>
        <begin position="341"/>
        <end position="375"/>
    </location>
</feature>
<dbReference type="PANTHER" id="PTHR45725:SF18">
    <property type="entry name" value="ORC1-LIKE AAA ATPASE DOMAIN-CONTAINING PROTEIN"/>
    <property type="match status" value="1"/>
</dbReference>
<keyword evidence="1" id="KW-0175">Coiled coil</keyword>
<feature type="region of interest" description="Disordered" evidence="2">
    <location>
        <begin position="400"/>
        <end position="426"/>
    </location>
</feature>
<feature type="compositionally biased region" description="Basic and acidic residues" evidence="2">
    <location>
        <begin position="787"/>
        <end position="803"/>
    </location>
</feature>
<reference evidence="5 6" key="1">
    <citation type="submission" date="2020-03" db="EMBL/GenBank/DDBJ databases">
        <authorList>
            <person name="Lai Q."/>
        </authorList>
    </citation>
    <scope>NUCLEOTIDE SEQUENCE [LARGE SCALE GENOMIC DNA]</scope>
    <source>
        <strain evidence="5 6">CCUG 25036</strain>
    </source>
</reference>
<evidence type="ECO:0000256" key="2">
    <source>
        <dbReference type="SAM" id="MobiDB-lite"/>
    </source>
</evidence>
<feature type="signal peptide" evidence="3">
    <location>
        <begin position="1"/>
        <end position="22"/>
    </location>
</feature>
<feature type="compositionally biased region" description="Low complexity" evidence="2">
    <location>
        <begin position="128"/>
        <end position="150"/>
    </location>
</feature>
<proteinExistence type="predicted"/>
<dbReference type="Pfam" id="PF25800">
    <property type="entry name" value="FimV_N"/>
    <property type="match status" value="1"/>
</dbReference>
<comment type="caution">
    <text evidence="5">The sequence shown here is derived from an EMBL/GenBank/DDBJ whole genome shotgun (WGS) entry which is preliminary data.</text>
</comment>
<sequence length="859" mass="89844">MNRTLKLSIMLALATGSGHVLAQNLGPAQVRSTMDQPLVAEIPLTGVSGNTDDIHVALASEEAFSRAGLNREGLPVALSFAVAKNAAGQPVVRVTSSAPVRDTYLDFLVEVGSGNNKVIREVTMLLDPPGSTPSAPTASAAPGPRPSRTSDVPARVPSAAEPTPSRAEAAPRPVAEPRPQVAAAPKQHAAAPKAAAAASGQVGPVQRGQTLSSIARENAGGGDLNQVMVALLKANPDAFYRDNINALKTGAVLRIPSPDDIKAQSVAAALTEVRRQNADWRAGTARAPAVVADGAATGAAQGGKNKPAAANDRLALVPSKDGGEAASSRAGTKGGTGDAQVAGLKQDLASSQEAVASLRQQGEELKSRVTDLEAIQSKNERLISLKDAEIAELQRKLGESNKAGGQPVTAAAPAQPASTPAAAPAAASTAKTAQAVAAATPATPASAKAPATPSPAPVAAAPGATKPAATVKPAATPAPVEEDPWYLQPWAWGGGGVAVLLLLLAAVFGRRKKAEPAPVASGFAGDSLADRFPDEPMINGLDGIDPDQREILDALAEHPDDIGLHLELVSLYYGRRDAEHFEGAAEAMFAHVADPEQHEWQEVLGMGRELAPTHPLFGGEPTDEVDEYGHDTYTASSTHHPDDIAALEEFDLGNYVTGPEDSEAAPQPQKHSEYHFNFDLSPVQREEAEHRPNAPDVFDVDAPASPYAEPHTPAATSSFGDLLAEETLREPERPSWSFDDELPPAHADTTHEGSVAPHTSEPDFDEWKMDEPKADVSKAEAPSFDLPKFDEPSFDEPKFHEPNPLDSFSDDPVDTKLDLARAYLDMGDAEGARLMLDEVLAEGSQMQQDTARRILADIV</sequence>
<dbReference type="InterPro" id="IPR051425">
    <property type="entry name" value="Formin_Homology"/>
</dbReference>
<dbReference type="AlphaFoldDB" id="A0A7X5UB05"/>
<dbReference type="InterPro" id="IPR038440">
    <property type="entry name" value="FimV_C_sf"/>
</dbReference>
<feature type="compositionally biased region" description="Basic and acidic residues" evidence="2">
    <location>
        <begin position="765"/>
        <end position="778"/>
    </location>
</feature>
<keyword evidence="3" id="KW-0732">Signal</keyword>
<dbReference type="InterPro" id="IPR020012">
    <property type="entry name" value="LysM_FimV"/>
</dbReference>
<feature type="compositionally biased region" description="Low complexity" evidence="2">
    <location>
        <begin position="403"/>
        <end position="426"/>
    </location>
</feature>
<dbReference type="InterPro" id="IPR057840">
    <property type="entry name" value="FimV_N"/>
</dbReference>
<protein>
    <submittedName>
        <fullName evidence="5">Fimbrial protein FimV</fullName>
    </submittedName>
</protein>
<dbReference type="CDD" id="cd00118">
    <property type="entry name" value="LysM"/>
    <property type="match status" value="1"/>
</dbReference>
<dbReference type="EMBL" id="JAARLZ010000005">
    <property type="protein sequence ID" value="NII07007.1"/>
    <property type="molecule type" value="Genomic_DNA"/>
</dbReference>
<accession>A0A7X5UB05</accession>
<feature type="region of interest" description="Disordered" evidence="2">
    <location>
        <begin position="445"/>
        <end position="476"/>
    </location>
</feature>
<name>A0A7X5UB05_9GAMM</name>
<evidence type="ECO:0000313" key="6">
    <source>
        <dbReference type="Proteomes" id="UP000490980"/>
    </source>
</evidence>
<evidence type="ECO:0000259" key="4">
    <source>
        <dbReference type="Pfam" id="PF25800"/>
    </source>
</evidence>